<evidence type="ECO:0000313" key="1">
    <source>
        <dbReference type="EMBL" id="PLW15664.1"/>
    </source>
</evidence>
<organism evidence="1 2">
    <name type="scientific">Puccinia coronata f. sp. avenae</name>
    <dbReference type="NCBI Taxonomy" id="200324"/>
    <lineage>
        <taxon>Eukaryota</taxon>
        <taxon>Fungi</taxon>
        <taxon>Dikarya</taxon>
        <taxon>Basidiomycota</taxon>
        <taxon>Pucciniomycotina</taxon>
        <taxon>Pucciniomycetes</taxon>
        <taxon>Pucciniales</taxon>
        <taxon>Pucciniaceae</taxon>
        <taxon>Puccinia</taxon>
    </lineage>
</organism>
<protein>
    <submittedName>
        <fullName evidence="1">Uncharacterized protein</fullName>
    </submittedName>
</protein>
<comment type="caution">
    <text evidence="1">The sequence shown here is derived from an EMBL/GenBank/DDBJ whole genome shotgun (WGS) entry which is preliminary data.</text>
</comment>
<dbReference type="AlphaFoldDB" id="A0A2N5SR06"/>
<evidence type="ECO:0000313" key="2">
    <source>
        <dbReference type="Proteomes" id="UP000235392"/>
    </source>
</evidence>
<gene>
    <name evidence="1" type="ORF">PCASD_17783</name>
</gene>
<dbReference type="EMBL" id="PGCI01000791">
    <property type="protein sequence ID" value="PLW15664.1"/>
    <property type="molecule type" value="Genomic_DNA"/>
</dbReference>
<accession>A0A2N5SR06</accession>
<proteinExistence type="predicted"/>
<sequence>MVDENIEAYHTDQHEKSLFRAVILRLNAQSPAFKRTHLPPRYLEDDALATAHVVAQ</sequence>
<dbReference type="Proteomes" id="UP000235392">
    <property type="component" value="Unassembled WGS sequence"/>
</dbReference>
<reference evidence="1 2" key="1">
    <citation type="submission" date="2017-11" db="EMBL/GenBank/DDBJ databases">
        <title>De novo assembly and phasing of dikaryotic genomes from two isolates of Puccinia coronata f. sp. avenae, the causal agent of oat crown rust.</title>
        <authorList>
            <person name="Miller M.E."/>
            <person name="Zhang Y."/>
            <person name="Omidvar V."/>
            <person name="Sperschneider J."/>
            <person name="Schwessinger B."/>
            <person name="Raley C."/>
            <person name="Palmer J.M."/>
            <person name="Garnica D."/>
            <person name="Upadhyaya N."/>
            <person name="Rathjen J."/>
            <person name="Taylor J.M."/>
            <person name="Park R.F."/>
            <person name="Dodds P.N."/>
            <person name="Hirsch C.D."/>
            <person name="Kianian S.F."/>
            <person name="Figueroa M."/>
        </authorList>
    </citation>
    <scope>NUCLEOTIDE SEQUENCE [LARGE SCALE GENOMIC DNA]</scope>
    <source>
        <strain evidence="1">12SD80</strain>
    </source>
</reference>
<name>A0A2N5SR06_9BASI</name>